<comment type="catalytic activity">
    <reaction evidence="1">
        <text>Hydrolysis of terminal non-reducing N-acetyl-D-hexosamine residues in N-acetyl-beta-D-hexosaminides.</text>
        <dbReference type="EC" id="3.2.1.52"/>
    </reaction>
</comment>
<name>A0A4R1BAJ3_9BACT</name>
<evidence type="ECO:0000256" key="7">
    <source>
        <dbReference type="SAM" id="SignalP"/>
    </source>
</evidence>
<dbReference type="InterPro" id="IPR017853">
    <property type="entry name" value="GH"/>
</dbReference>
<feature type="domain" description="Beta-lactamase-related" evidence="8">
    <location>
        <begin position="573"/>
        <end position="935"/>
    </location>
</feature>
<evidence type="ECO:0000313" key="10">
    <source>
        <dbReference type="EMBL" id="TCJ13981.1"/>
    </source>
</evidence>
<organism evidence="10 11">
    <name type="scientific">Flaviaesturariibacter flavus</name>
    <dbReference type="NCBI Taxonomy" id="2502780"/>
    <lineage>
        <taxon>Bacteria</taxon>
        <taxon>Pseudomonadati</taxon>
        <taxon>Bacteroidota</taxon>
        <taxon>Chitinophagia</taxon>
        <taxon>Chitinophagales</taxon>
        <taxon>Chitinophagaceae</taxon>
        <taxon>Flaviaestuariibacter</taxon>
    </lineage>
</organism>
<dbReference type="AlphaFoldDB" id="A0A4R1BAJ3"/>
<evidence type="ECO:0000256" key="2">
    <source>
        <dbReference type="ARBA" id="ARBA00005336"/>
    </source>
</evidence>
<dbReference type="SUPFAM" id="SSF56601">
    <property type="entry name" value="beta-lactamase/transpeptidase-like"/>
    <property type="match status" value="1"/>
</dbReference>
<dbReference type="InterPro" id="IPR001764">
    <property type="entry name" value="Glyco_hydro_3_N"/>
</dbReference>
<evidence type="ECO:0000256" key="5">
    <source>
        <dbReference type="ARBA" id="ARBA00023295"/>
    </source>
</evidence>
<feature type="domain" description="Glycoside hydrolase family 3 N-terminal" evidence="9">
    <location>
        <begin position="41"/>
        <end position="354"/>
    </location>
</feature>
<dbReference type="RefSeq" id="WP_131448652.1">
    <property type="nucleotide sequence ID" value="NZ_SJZI01000042.1"/>
</dbReference>
<gene>
    <name evidence="10" type="ORF">EPD60_08170</name>
</gene>
<protein>
    <recommendedName>
        <fullName evidence="3">beta-N-acetylhexosaminidase</fullName>
        <ecNumber evidence="3">3.2.1.52</ecNumber>
    </recommendedName>
</protein>
<dbReference type="InterPro" id="IPR036962">
    <property type="entry name" value="Glyco_hydro_3_N_sf"/>
</dbReference>
<dbReference type="EMBL" id="SJZI01000042">
    <property type="protein sequence ID" value="TCJ13981.1"/>
    <property type="molecule type" value="Genomic_DNA"/>
</dbReference>
<evidence type="ECO:0000256" key="1">
    <source>
        <dbReference type="ARBA" id="ARBA00001231"/>
    </source>
</evidence>
<dbReference type="Pfam" id="PF00933">
    <property type="entry name" value="Glyco_hydro_3"/>
    <property type="match status" value="1"/>
</dbReference>
<keyword evidence="4 10" id="KW-0378">Hydrolase</keyword>
<evidence type="ECO:0000259" key="8">
    <source>
        <dbReference type="Pfam" id="PF00144"/>
    </source>
</evidence>
<dbReference type="InterPro" id="IPR001466">
    <property type="entry name" value="Beta-lactam-related"/>
</dbReference>
<keyword evidence="5" id="KW-0326">Glycosidase</keyword>
<keyword evidence="11" id="KW-1185">Reference proteome</keyword>
<evidence type="ECO:0000313" key="11">
    <source>
        <dbReference type="Proteomes" id="UP000295334"/>
    </source>
</evidence>
<proteinExistence type="inferred from homology"/>
<feature type="chain" id="PRO_5020453759" description="beta-N-acetylhexosaminidase" evidence="7">
    <location>
        <begin position="21"/>
        <end position="961"/>
    </location>
</feature>
<dbReference type="PANTHER" id="PTHR30480">
    <property type="entry name" value="BETA-HEXOSAMINIDASE-RELATED"/>
    <property type="match status" value="1"/>
</dbReference>
<accession>A0A4R1BAJ3</accession>
<dbReference type="Proteomes" id="UP000295334">
    <property type="component" value="Unassembled WGS sequence"/>
</dbReference>
<dbReference type="EC" id="3.2.1.52" evidence="3"/>
<dbReference type="GO" id="GO:0005975">
    <property type="term" value="P:carbohydrate metabolic process"/>
    <property type="evidence" value="ECO:0007669"/>
    <property type="project" value="InterPro"/>
</dbReference>
<dbReference type="Gene3D" id="3.20.20.300">
    <property type="entry name" value="Glycoside hydrolase, family 3, N-terminal domain"/>
    <property type="match status" value="1"/>
</dbReference>
<dbReference type="GO" id="GO:0004563">
    <property type="term" value="F:beta-N-acetylhexosaminidase activity"/>
    <property type="evidence" value="ECO:0007669"/>
    <property type="project" value="UniProtKB-EC"/>
</dbReference>
<comment type="similarity">
    <text evidence="2">Belongs to the glycosyl hydrolase 3 family.</text>
</comment>
<feature type="signal peptide" evidence="7">
    <location>
        <begin position="1"/>
        <end position="20"/>
    </location>
</feature>
<dbReference type="Gene3D" id="3.40.710.10">
    <property type="entry name" value="DD-peptidase/beta-lactamase superfamily"/>
    <property type="match status" value="1"/>
</dbReference>
<dbReference type="InterPro" id="IPR050226">
    <property type="entry name" value="NagZ_Beta-hexosaminidase"/>
</dbReference>
<evidence type="ECO:0000256" key="6">
    <source>
        <dbReference type="SAM" id="MobiDB-lite"/>
    </source>
</evidence>
<feature type="compositionally biased region" description="Basic and acidic residues" evidence="6">
    <location>
        <begin position="877"/>
        <end position="892"/>
    </location>
</feature>
<dbReference type="InterPro" id="IPR012338">
    <property type="entry name" value="Beta-lactam/transpept-like"/>
</dbReference>
<keyword evidence="7" id="KW-0732">Signal</keyword>
<dbReference type="GO" id="GO:0009254">
    <property type="term" value="P:peptidoglycan turnover"/>
    <property type="evidence" value="ECO:0007669"/>
    <property type="project" value="TreeGrafter"/>
</dbReference>
<dbReference type="SUPFAM" id="SSF51445">
    <property type="entry name" value="(Trans)glycosidases"/>
    <property type="match status" value="1"/>
</dbReference>
<reference evidence="10 11" key="1">
    <citation type="submission" date="2019-03" db="EMBL/GenBank/DDBJ databases">
        <authorList>
            <person name="Kim M.K.M."/>
        </authorList>
    </citation>
    <scope>NUCLEOTIDE SEQUENCE [LARGE SCALE GENOMIC DNA]</scope>
    <source>
        <strain evidence="10 11">17J68-12</strain>
    </source>
</reference>
<dbReference type="OrthoDB" id="9805821at2"/>
<dbReference type="PANTHER" id="PTHR30480:SF13">
    <property type="entry name" value="BETA-HEXOSAMINIDASE"/>
    <property type="match status" value="1"/>
</dbReference>
<dbReference type="Pfam" id="PF00144">
    <property type="entry name" value="Beta-lactamase"/>
    <property type="match status" value="1"/>
</dbReference>
<sequence length="961" mass="105894">MMRYLFSALLLGTCTLTVSAQKPTRAARHWVDSTFKTLSPEERIAQLMVVRAHSNFGPEHVAHVDSLIRQYNVGALCFFQGGPVRQALLTNHYQSIARTPLMVTIDGEWGLGMRLDSVTKYPYQSTLGALPNEDLVYKMGAAIGRQMKRIGVHVNYAPVVDVNNNPNNPVIGYRSFGEDKYKVARMGVAYMKGMQDNGVMATAKHFPGHGDVEVDSHYDLPLISKSAEQLDSLELYPFKAIFKAGVGSVMIAHLAIPAIDTTQHLPTSLSRNNIEGLLRDQLKYKGLTFTDALEMKGVAKYFPAGEAAVRALEAGNDMLCLPEDVPAAIAAIQQAIDGKRLKKKDIEEHVKKVLYAKYSLGLNKPQVVDTTNLLADLNSETDSIREAVARNTVTVLRNATGMLPMGPKRIAYVAIGSGKETVTARRLREEERADVFTFSYRQDSAAAESLAAQILAGRYDAVVIGMHDYSLRPAGNFGMTTSSQLLWSKLNRPTTATLLFGNVYAAKNFCDAPTLVAFYQDDSITQETGAAFLLDRVKALGKLPVTVCTFPYGNNAPVGRFVPVGFSAPWLAVDSILRDGIARRAYPGVVVLAVKDGQVRYHKAFGKYEYDSLAQPVHLESIYDLASVTKVSATTVSLMKLYDEGRLDLDKTLGDYLPAARGTDKAGIKVRDILLHQAGLVPGIGLYGETMDPATKMPSQRYYRSEPNDTFGIPVARNLWLRNDWTDSMMAKIYNSKLGTPGKYVYSDLDFILLGKIVEAIAKQPLDQYAQKTFYGPLGMTTTGFRPFIRFGVERTVPTEPDNYFRRQLLRSYVHDETAALFGGVSGHAGLFSNAYDLSILYQMLLNGGTFAGKRYLKPETIRLFTAYGSTTSRRGLGFDKPERDNDTRKEPYPGSLVSPETFGHTGFTGTAVWADPKSGLVYVFLSNRVNSGRTNTLGELNIRGKVLDAIYRAIGTEQQP</sequence>
<comment type="caution">
    <text evidence="10">The sequence shown here is derived from an EMBL/GenBank/DDBJ whole genome shotgun (WGS) entry which is preliminary data.</text>
</comment>
<feature type="region of interest" description="Disordered" evidence="6">
    <location>
        <begin position="875"/>
        <end position="896"/>
    </location>
</feature>
<evidence type="ECO:0000256" key="4">
    <source>
        <dbReference type="ARBA" id="ARBA00022801"/>
    </source>
</evidence>
<evidence type="ECO:0000259" key="9">
    <source>
        <dbReference type="Pfam" id="PF00933"/>
    </source>
</evidence>
<evidence type="ECO:0000256" key="3">
    <source>
        <dbReference type="ARBA" id="ARBA00012663"/>
    </source>
</evidence>